<organism evidence="2 3">
    <name type="scientific">Flavobacterium croceum DSM 17960</name>
    <dbReference type="NCBI Taxonomy" id="1121886"/>
    <lineage>
        <taxon>Bacteria</taxon>
        <taxon>Pseudomonadati</taxon>
        <taxon>Bacteroidota</taxon>
        <taxon>Flavobacteriia</taxon>
        <taxon>Flavobacteriales</taxon>
        <taxon>Flavobacteriaceae</taxon>
        <taxon>Flavobacterium</taxon>
    </lineage>
</organism>
<accession>A0A2S4N8U8</accession>
<dbReference type="OrthoDB" id="1023918at2"/>
<dbReference type="SUPFAM" id="SSF52540">
    <property type="entry name" value="P-loop containing nucleoside triphosphate hydrolases"/>
    <property type="match status" value="1"/>
</dbReference>
<dbReference type="PANTHER" id="PTHR32114:SF2">
    <property type="entry name" value="ABC TRANSPORTER ABCH.3"/>
    <property type="match status" value="1"/>
</dbReference>
<sequence>MATKINEINLKGIRGAKDTLKLPLNGKSVLLYGDNGTGKSSISDSLEWFFTDKVEHLSSLEIDLKEALRNAKIDASETSEVKLSFTNNKVDATKSIYYKKAKLVSEFNNTSEDFTKFFTDTKNENLILRFKNLTNFVDNTKTEKLKYLSEIIGFSEVSKKKEVLQKCYNAVKSEITKQNFEGQKSNLQRVLIDKIGASISQEQNFIDKLNEKIKPLNVGFEIKTLEDIDKVLTHLTSPENNKLNLELAFLESIQNSFTLLKSEIGFINSEYGKYYLEFEKIALDVQSIMQTFFKELLNTGKNVITKYHKEDSCPLCLQPKNIEELQSEISKRLEEIEESSKKLNDFNKSKTLVSEIALERAKRIDTLLLNPDINNKENEVLKIDIQKIKDKIGAFQIASTIKVTSGEKISEPEKINLVESDFDFQAKISERIIKLKEALKNNSTILYNEISSSKEAFLNIRLIEKQKSILENQQNSLKIIYDEFIKKQKEGLENFITTFSGKINEFYQFMNPNEPFQEIKIVTIGEDDELNGLTIEYKYEGNWVSPPQKYFSESHLNCFGLSFFLASVIAFNKESQFVVLDDVISSFDSTHRKKFADLIIEKFNDYQFIVLTHEREWFDNMIKPLAKKKGWYINEIKWSESKGTHFNETPNELKDFIEHNLSNGISNGMGNPIRRYMEQKLKDIASNTDTKVIFRFNEINEHRMCYELITSLKSTIKITNKDLLVTYPVIDRIENSAQIGNTLSHDNPLDSKIGDLKAIWSDILEFEKIFYCQEANCKKPKVSLKNYDPVLKTIRCGCGKTSYNWKV</sequence>
<evidence type="ECO:0000313" key="3">
    <source>
        <dbReference type="Proteomes" id="UP000237056"/>
    </source>
</evidence>
<gene>
    <name evidence="2" type="ORF">Q361_10514</name>
</gene>
<dbReference type="Gene3D" id="3.40.50.300">
    <property type="entry name" value="P-loop containing nucleotide triphosphate hydrolases"/>
    <property type="match status" value="2"/>
</dbReference>
<name>A0A2S4N8U8_9FLAO</name>
<dbReference type="EMBL" id="PQNY01000005">
    <property type="protein sequence ID" value="POS02125.1"/>
    <property type="molecule type" value="Genomic_DNA"/>
</dbReference>
<dbReference type="AlphaFoldDB" id="A0A2S4N8U8"/>
<dbReference type="RefSeq" id="WP_103725567.1">
    <property type="nucleotide sequence ID" value="NZ_PQNY01000005.1"/>
</dbReference>
<feature type="domain" description="RecF/RecN/SMC N-terminal" evidence="1">
    <location>
        <begin position="5"/>
        <end position="622"/>
    </location>
</feature>
<proteinExistence type="predicted"/>
<evidence type="ECO:0000313" key="2">
    <source>
        <dbReference type="EMBL" id="POS02125.1"/>
    </source>
</evidence>
<dbReference type="Proteomes" id="UP000237056">
    <property type="component" value="Unassembled WGS sequence"/>
</dbReference>
<dbReference type="PANTHER" id="PTHR32114">
    <property type="entry name" value="ABC TRANSPORTER ABCH.3"/>
    <property type="match status" value="1"/>
</dbReference>
<keyword evidence="3" id="KW-1185">Reference proteome</keyword>
<reference evidence="2 3" key="1">
    <citation type="submission" date="2018-01" db="EMBL/GenBank/DDBJ databases">
        <title>Genomic Encyclopedia of Type Strains, Phase I: the one thousand microbial genomes (KMG-I) project.</title>
        <authorList>
            <person name="Goeker M."/>
        </authorList>
    </citation>
    <scope>NUCLEOTIDE SEQUENCE [LARGE SCALE GENOMIC DNA]</scope>
    <source>
        <strain evidence="2 3">DSM 17960</strain>
    </source>
</reference>
<comment type="caution">
    <text evidence="2">The sequence shown here is derived from an EMBL/GenBank/DDBJ whole genome shotgun (WGS) entry which is preliminary data.</text>
</comment>
<dbReference type="InterPro" id="IPR003395">
    <property type="entry name" value="RecF/RecN/SMC_N"/>
</dbReference>
<evidence type="ECO:0000259" key="1">
    <source>
        <dbReference type="Pfam" id="PF02463"/>
    </source>
</evidence>
<dbReference type="InterPro" id="IPR027417">
    <property type="entry name" value="P-loop_NTPase"/>
</dbReference>
<dbReference type="Pfam" id="PF02463">
    <property type="entry name" value="SMC_N"/>
    <property type="match status" value="1"/>
</dbReference>
<protein>
    <submittedName>
        <fullName evidence="2">RecF/RecN/SMC family protein</fullName>
    </submittedName>
</protein>